<sequence length="143" mass="16339">MDDIEDQAEIRNGKPCWHLCTDVIQAINDVSMLRSFLQEMLRQNLDTKMYVNALDIFNEIYTHITIGQQIDYEMSRRKKYDSFTESAYNDMNDFADCFIEDSITGNSGTDIGKGKFTWLSMAALQRGPDQMEAIGRGDQTAEG</sequence>
<dbReference type="Gene3D" id="1.10.600.10">
    <property type="entry name" value="Farnesyl Diphosphate Synthase"/>
    <property type="match status" value="2"/>
</dbReference>
<evidence type="ECO:0000256" key="2">
    <source>
        <dbReference type="ARBA" id="ARBA00022679"/>
    </source>
</evidence>
<evidence type="ECO:0000256" key="3">
    <source>
        <dbReference type="ARBA" id="ARBA00022723"/>
    </source>
</evidence>
<dbReference type="Pfam" id="PF00348">
    <property type="entry name" value="polyprenyl_synt"/>
    <property type="match status" value="1"/>
</dbReference>
<keyword evidence="2" id="KW-0808">Transferase</keyword>
<keyword evidence="7" id="KW-1185">Reference proteome</keyword>
<name>A0ABN8HZG9_9NEOP</name>
<keyword evidence="3" id="KW-0479">Metal-binding</keyword>
<proteinExistence type="predicted"/>
<feature type="non-terminal residue" evidence="6">
    <location>
        <position position="1"/>
    </location>
</feature>
<dbReference type="InterPro" id="IPR000092">
    <property type="entry name" value="Polyprenyl_synt"/>
</dbReference>
<organism evidence="6 7">
    <name type="scientific">Iphiclides podalirius</name>
    <name type="common">scarce swallowtail</name>
    <dbReference type="NCBI Taxonomy" id="110791"/>
    <lineage>
        <taxon>Eukaryota</taxon>
        <taxon>Metazoa</taxon>
        <taxon>Ecdysozoa</taxon>
        <taxon>Arthropoda</taxon>
        <taxon>Hexapoda</taxon>
        <taxon>Insecta</taxon>
        <taxon>Pterygota</taxon>
        <taxon>Neoptera</taxon>
        <taxon>Endopterygota</taxon>
        <taxon>Lepidoptera</taxon>
        <taxon>Glossata</taxon>
        <taxon>Ditrysia</taxon>
        <taxon>Papilionoidea</taxon>
        <taxon>Papilionidae</taxon>
        <taxon>Papilioninae</taxon>
        <taxon>Iphiclides</taxon>
    </lineage>
</organism>
<comment type="pathway">
    <text evidence="5">Pheromone biosynthesis.</text>
</comment>
<evidence type="ECO:0000313" key="7">
    <source>
        <dbReference type="Proteomes" id="UP000837857"/>
    </source>
</evidence>
<dbReference type="InterPro" id="IPR008949">
    <property type="entry name" value="Isoprenoid_synthase_dom_sf"/>
</dbReference>
<keyword evidence="4" id="KW-0460">Magnesium</keyword>
<evidence type="ECO:0000256" key="4">
    <source>
        <dbReference type="ARBA" id="ARBA00022842"/>
    </source>
</evidence>
<evidence type="ECO:0000313" key="6">
    <source>
        <dbReference type="EMBL" id="CAH2042341.1"/>
    </source>
</evidence>
<reference evidence="6" key="1">
    <citation type="submission" date="2022-03" db="EMBL/GenBank/DDBJ databases">
        <authorList>
            <person name="Martin H S."/>
        </authorList>
    </citation>
    <scope>NUCLEOTIDE SEQUENCE</scope>
</reference>
<dbReference type="SUPFAM" id="SSF48576">
    <property type="entry name" value="Terpenoid synthases"/>
    <property type="match status" value="1"/>
</dbReference>
<dbReference type="PANTHER" id="PTHR11525">
    <property type="entry name" value="FARNESYL-PYROPHOSPHATE SYNTHETASE"/>
    <property type="match status" value="1"/>
</dbReference>
<evidence type="ECO:0000256" key="5">
    <source>
        <dbReference type="ARBA" id="ARBA00033740"/>
    </source>
</evidence>
<gene>
    <name evidence="6" type="ORF">IPOD504_LOCUS3751</name>
</gene>
<dbReference type="EMBL" id="OW152826">
    <property type="protein sequence ID" value="CAH2042341.1"/>
    <property type="molecule type" value="Genomic_DNA"/>
</dbReference>
<evidence type="ECO:0000256" key="1">
    <source>
        <dbReference type="ARBA" id="ARBA00001946"/>
    </source>
</evidence>
<dbReference type="InterPro" id="IPR039702">
    <property type="entry name" value="FPS1-like"/>
</dbReference>
<comment type="cofactor">
    <cofactor evidence="1">
        <name>Mg(2+)</name>
        <dbReference type="ChEBI" id="CHEBI:18420"/>
    </cofactor>
</comment>
<dbReference type="PANTHER" id="PTHR11525:SF0">
    <property type="entry name" value="FARNESYL PYROPHOSPHATE SYNTHASE"/>
    <property type="match status" value="1"/>
</dbReference>
<dbReference type="Proteomes" id="UP000837857">
    <property type="component" value="Chromosome 14"/>
</dbReference>
<accession>A0ABN8HZG9</accession>
<protein>
    <submittedName>
        <fullName evidence="6">Uncharacterized protein</fullName>
    </submittedName>
</protein>